<organism evidence="6 7">
    <name type="scientific">Streptomyces microflavus</name>
    <name type="common">Streptomyces lipmanii</name>
    <dbReference type="NCBI Taxonomy" id="1919"/>
    <lineage>
        <taxon>Bacteria</taxon>
        <taxon>Bacillati</taxon>
        <taxon>Actinomycetota</taxon>
        <taxon>Actinomycetes</taxon>
        <taxon>Kitasatosporales</taxon>
        <taxon>Streptomycetaceae</taxon>
        <taxon>Streptomyces</taxon>
    </lineage>
</organism>
<evidence type="ECO:0000313" key="7">
    <source>
        <dbReference type="Proteomes" id="UP000471648"/>
    </source>
</evidence>
<dbReference type="InterPro" id="IPR006558">
    <property type="entry name" value="LamG-like"/>
</dbReference>
<evidence type="ECO:0000313" key="5">
    <source>
        <dbReference type="EMBL" id="MER0423269.1"/>
    </source>
</evidence>
<dbReference type="SMART" id="SM00560">
    <property type="entry name" value="LamGL"/>
    <property type="match status" value="1"/>
</dbReference>
<dbReference type="SUPFAM" id="SSF49899">
    <property type="entry name" value="Concanavalin A-like lectins/glucanases"/>
    <property type="match status" value="1"/>
</dbReference>
<evidence type="ECO:0000259" key="4">
    <source>
        <dbReference type="SMART" id="SM00560"/>
    </source>
</evidence>
<dbReference type="EMBL" id="JBEJUE010000002">
    <property type="protein sequence ID" value="MER0423269.1"/>
    <property type="molecule type" value="Genomic_DNA"/>
</dbReference>
<proteinExistence type="predicted"/>
<comment type="caution">
    <text evidence="6">The sequence shown here is derived from an EMBL/GenBank/DDBJ whole genome shotgun (WGS) entry which is preliminary data.</text>
</comment>
<evidence type="ECO:0000256" key="3">
    <source>
        <dbReference type="SAM" id="MobiDB-lite"/>
    </source>
</evidence>
<dbReference type="SUPFAM" id="SSF56219">
    <property type="entry name" value="DNase I-like"/>
    <property type="match status" value="1"/>
</dbReference>
<keyword evidence="2" id="KW-1015">Disulfide bond</keyword>
<dbReference type="Pfam" id="PF13385">
    <property type="entry name" value="Laminin_G_3"/>
    <property type="match status" value="1"/>
</dbReference>
<sequence length="702" mass="72803">MRPPERGRTRPCAPGRIRGLVVLLAAVLLGTAALPGRAAAVDGPPASDAYSRPSVRAMTWNVCGEAGGSTPGTGAYCPDRNEPQAKAAAVGEAVRARDLNAVMLQEVCSGPFLSGLNSGSGGPSQLDRIAAELGPEWSFRWAEVWRPATAAFPQGSSYCRAGLTGTLSVAIGVKGRIDWQRTRTMPVPVDAGQSRTQALCVGAAGWESHLCTAHVANFDAAARQGRMTQAEADGLYADQIGVIEEMAAGLPSVVVGGDFNTRLRAKLQPLYDTLYECDERSYFPGDTAAEPTHFSPATESTDPATGAITDSRYSTARLDYLFSSEAFTGCDSWTEKADRADYTPAAQPSCSTVATPPVCTPTGTSDHAPVHGSTQGGPGLDWRMNGTASGGSLGLTGTPSPGASWSSGHGGALELDGVSGTVTAPGPVVDTRRSFTVSAWAKADPEAGISAVLAQDGTVISGVMLWYNAPDRTWRFGMPRADGPDWNVDQVISRTQAVPGVWTRLTGVHDAVAGTITLYVDGAPAGTVAHTATWAANGPFVVGRDLVKGRANAFWDGQVRGVEAYDYPMTAAQALSHSRTLTAPTVKAALPSTAGAGCQALGGYGTVSSRTPTLTVHVAHPDPSKQVWAEFGLWDNTDPAQPQPVALGTPGSVSGKVVGRGTVSLTAPTLIDGHSYGWRARTADGTTSSAISSNCHFRVAAP</sequence>
<accession>A0A6N9VAY0</accession>
<feature type="region of interest" description="Disordered" evidence="3">
    <location>
        <begin position="361"/>
        <end position="411"/>
    </location>
</feature>
<evidence type="ECO:0000256" key="1">
    <source>
        <dbReference type="ARBA" id="ARBA00022729"/>
    </source>
</evidence>
<keyword evidence="1" id="KW-0732">Signal</keyword>
<feature type="domain" description="LamG-like jellyroll fold" evidence="4">
    <location>
        <begin position="433"/>
        <end position="572"/>
    </location>
</feature>
<keyword evidence="8" id="KW-1185">Reference proteome</keyword>
<dbReference type="RefSeq" id="WP_164357980.1">
    <property type="nucleotide sequence ID" value="NZ_JAAGME010000939.1"/>
</dbReference>
<name>A0A6N9VAY0_STRMI</name>
<dbReference type="AlphaFoldDB" id="A0A6N9VAY0"/>
<reference evidence="5 8" key="2">
    <citation type="submission" date="2024-01" db="EMBL/GenBank/DDBJ databases">
        <title>Metagenomic exploration of the rhizosphere soil microbial community and their significance in facilitating the development of wild simulated ginseng.</title>
        <authorList>
            <person name="Huang J."/>
        </authorList>
    </citation>
    <scope>NUCLEOTIDE SEQUENCE [LARGE SCALE GENOMIC DNA]</scope>
    <source>
        <strain evidence="5 8">WY141</strain>
    </source>
</reference>
<dbReference type="InterPro" id="IPR036691">
    <property type="entry name" value="Endo/exonu/phosph_ase_sf"/>
</dbReference>
<dbReference type="Proteomes" id="UP000471648">
    <property type="component" value="Unassembled WGS sequence"/>
</dbReference>
<reference evidence="6 7" key="1">
    <citation type="submission" date="2020-01" db="EMBL/GenBank/DDBJ databases">
        <title>Insect and environment-associated Actinomycetes.</title>
        <authorList>
            <person name="Currrie C."/>
            <person name="Chevrette M."/>
            <person name="Carlson C."/>
            <person name="Stubbendieck R."/>
            <person name="Wendt-Pienkowski E."/>
        </authorList>
    </citation>
    <scope>NUCLEOTIDE SEQUENCE [LARGE SCALE GENOMIC DNA]</scope>
    <source>
        <strain evidence="6 7">SID14438</strain>
    </source>
</reference>
<dbReference type="Gene3D" id="2.60.120.200">
    <property type="match status" value="1"/>
</dbReference>
<dbReference type="Gene3D" id="3.60.10.10">
    <property type="entry name" value="Endonuclease/exonuclease/phosphatase"/>
    <property type="match status" value="1"/>
</dbReference>
<dbReference type="EMBL" id="JAAGME010000939">
    <property type="protein sequence ID" value="NEB69876.1"/>
    <property type="molecule type" value="Genomic_DNA"/>
</dbReference>
<dbReference type="InterPro" id="IPR013320">
    <property type="entry name" value="ConA-like_dom_sf"/>
</dbReference>
<protein>
    <submittedName>
        <fullName evidence="5">LamG-like jellyroll fold domain-containing protein</fullName>
    </submittedName>
</protein>
<gene>
    <name evidence="5" type="ORF">ABR748_03500</name>
    <name evidence="6" type="ORF">G3I39_22895</name>
</gene>
<evidence type="ECO:0000313" key="8">
    <source>
        <dbReference type="Proteomes" id="UP001456562"/>
    </source>
</evidence>
<dbReference type="Proteomes" id="UP001456562">
    <property type="component" value="Unassembled WGS sequence"/>
</dbReference>
<evidence type="ECO:0000313" key="6">
    <source>
        <dbReference type="EMBL" id="NEB69876.1"/>
    </source>
</evidence>
<evidence type="ECO:0000256" key="2">
    <source>
        <dbReference type="ARBA" id="ARBA00023157"/>
    </source>
</evidence>